<organism evidence="2 3">
    <name type="scientific">Croceicoccus mobilis</name>
    <dbReference type="NCBI Taxonomy" id="1703339"/>
    <lineage>
        <taxon>Bacteria</taxon>
        <taxon>Pseudomonadati</taxon>
        <taxon>Pseudomonadota</taxon>
        <taxon>Alphaproteobacteria</taxon>
        <taxon>Sphingomonadales</taxon>
        <taxon>Erythrobacteraceae</taxon>
        <taxon>Croceicoccus</taxon>
    </lineage>
</organism>
<comment type="caution">
    <text evidence="2">The sequence shown here is derived from an EMBL/GenBank/DDBJ whole genome shotgun (WGS) entry which is preliminary data.</text>
</comment>
<dbReference type="AlphaFoldDB" id="A0A917DQZ5"/>
<accession>A0A917DQZ5</accession>
<feature type="signal peptide" evidence="1">
    <location>
        <begin position="1"/>
        <end position="25"/>
    </location>
</feature>
<dbReference type="Proteomes" id="UP000612349">
    <property type="component" value="Unassembled WGS sequence"/>
</dbReference>
<evidence type="ECO:0000256" key="1">
    <source>
        <dbReference type="SAM" id="SignalP"/>
    </source>
</evidence>
<dbReference type="RefSeq" id="WP_066773726.1">
    <property type="nucleotide sequence ID" value="NZ_BMIP01000001.1"/>
</dbReference>
<sequence length="180" mass="18937">MRKTFAIAAVIVALPAAGLAGAALAEHHSDKSKLIASAAGAAPASIAKDATYKDLEGNVLKEGTNGYTCYPQGPVIGPMCNDAEWEKLMGAFMTKGDYTPGGFGVSYMLMGDGDSAGVSNIDPFATQPTEDNDWIKEGPHLMLILPGEGALEGISTDIADPVYVMWKDTPYQHVMVRIGD</sequence>
<dbReference type="EMBL" id="BMIP01000001">
    <property type="protein sequence ID" value="GGD61447.1"/>
    <property type="molecule type" value="Genomic_DNA"/>
</dbReference>
<name>A0A917DQZ5_9SPHN</name>
<evidence type="ECO:0000313" key="3">
    <source>
        <dbReference type="Proteomes" id="UP000612349"/>
    </source>
</evidence>
<keyword evidence="1" id="KW-0732">Signal</keyword>
<reference evidence="2" key="2">
    <citation type="submission" date="2020-09" db="EMBL/GenBank/DDBJ databases">
        <authorList>
            <person name="Sun Q."/>
            <person name="Zhou Y."/>
        </authorList>
    </citation>
    <scope>NUCLEOTIDE SEQUENCE</scope>
    <source>
        <strain evidence="2">CGMCC 1.15360</strain>
    </source>
</reference>
<keyword evidence="3" id="KW-1185">Reference proteome</keyword>
<evidence type="ECO:0000313" key="2">
    <source>
        <dbReference type="EMBL" id="GGD61447.1"/>
    </source>
</evidence>
<dbReference type="OrthoDB" id="4760845at2"/>
<gene>
    <name evidence="2" type="ORF">GCM10010990_08660</name>
</gene>
<feature type="chain" id="PRO_5036813111" evidence="1">
    <location>
        <begin position="26"/>
        <end position="180"/>
    </location>
</feature>
<proteinExistence type="predicted"/>
<protein>
    <submittedName>
        <fullName evidence="2">Uncharacterized protein</fullName>
    </submittedName>
</protein>
<reference evidence="2" key="1">
    <citation type="journal article" date="2014" name="Int. J. Syst. Evol. Microbiol.">
        <title>Complete genome sequence of Corynebacterium casei LMG S-19264T (=DSM 44701T), isolated from a smear-ripened cheese.</title>
        <authorList>
            <consortium name="US DOE Joint Genome Institute (JGI-PGF)"/>
            <person name="Walter F."/>
            <person name="Albersmeier A."/>
            <person name="Kalinowski J."/>
            <person name="Ruckert C."/>
        </authorList>
    </citation>
    <scope>NUCLEOTIDE SEQUENCE</scope>
    <source>
        <strain evidence="2">CGMCC 1.15360</strain>
    </source>
</reference>